<dbReference type="Gene3D" id="3.90.1300.10">
    <property type="entry name" value="Amidase signature (AS) domain"/>
    <property type="match status" value="1"/>
</dbReference>
<evidence type="ECO:0000259" key="2">
    <source>
        <dbReference type="Pfam" id="PF01425"/>
    </source>
</evidence>
<sequence>MRWRNVMYQDATAMAEALRTRELSAEECVQASIDRIERLNPALNAVVTTQYEQALGRARNLKIGEQPFAGVPILLKDLGQEQKGELSTSGSRLFANYRAQKSDRYTQRLEELGFIVLGRTNTPEFGFKNISDSQLHGSVNLPFDVTRNAGGSSGGAAAAVSSGMVPLAGASDGGGSIRIPASFNGLIGLKTSRGRIPVGPSSYRGWQGASVHFALTKSVRDTKRLLYHLQTYQVEAPFPLQTLSWESLFGYEKRPLKIAFSLQSPIDTQVSADAQAAVLELVPALEALGHQVRELTAYPLDGAELISSYYLMNSVETAQMFAGIEASLGRKMRMEDMELMTWAIYRSGHTIPAYRYSQILQDWDQYSAKMAVFHETYDVLLTPTVAGVAPKHGQFALDKHLSEKLQDIDTYGMEEQQELIWQMFEKALAWTPFTPHANLTGQPSISLPTYQTEQGLPIGIQLTAAKGREDILLSLAEELGQLHGNFVL</sequence>
<dbReference type="SUPFAM" id="SSF75304">
    <property type="entry name" value="Amidase signature (AS) enzymes"/>
    <property type="match status" value="1"/>
</dbReference>
<organism evidence="3 4">
    <name type="scientific">Streptococcus acidominimus</name>
    <dbReference type="NCBI Taxonomy" id="1326"/>
    <lineage>
        <taxon>Bacteria</taxon>
        <taxon>Bacillati</taxon>
        <taxon>Bacillota</taxon>
        <taxon>Bacilli</taxon>
        <taxon>Lactobacillales</taxon>
        <taxon>Streptococcaceae</taxon>
        <taxon>Streptococcus</taxon>
    </lineage>
</organism>
<name>A0A1Q8EDJ0_STRAI</name>
<comment type="similarity">
    <text evidence="1">Belongs to the amidase family.</text>
</comment>
<dbReference type="PANTHER" id="PTHR11895:SF7">
    <property type="entry name" value="GLUTAMYL-TRNA(GLN) AMIDOTRANSFERASE SUBUNIT A, MITOCHONDRIAL"/>
    <property type="match status" value="1"/>
</dbReference>
<accession>A0A1Q8EDJ0</accession>
<feature type="domain" description="Amidase" evidence="2">
    <location>
        <begin position="27"/>
        <end position="473"/>
    </location>
</feature>
<dbReference type="InterPro" id="IPR020556">
    <property type="entry name" value="Amidase_CS"/>
</dbReference>
<reference evidence="4" key="1">
    <citation type="submission" date="2016-12" db="EMBL/GenBank/DDBJ databases">
        <authorList>
            <person name="Gulvik C.A."/>
        </authorList>
    </citation>
    <scope>NUCLEOTIDE SEQUENCE [LARGE SCALE GENOMIC DNA]</scope>
    <source>
        <strain evidence="4">ATCC 51725</strain>
    </source>
</reference>
<keyword evidence="4" id="KW-1185">Reference proteome</keyword>
<dbReference type="Proteomes" id="UP000186437">
    <property type="component" value="Unassembled WGS sequence"/>
</dbReference>
<evidence type="ECO:0000256" key="1">
    <source>
        <dbReference type="ARBA" id="ARBA00009199"/>
    </source>
</evidence>
<evidence type="ECO:0000313" key="4">
    <source>
        <dbReference type="Proteomes" id="UP000186437"/>
    </source>
</evidence>
<dbReference type="Pfam" id="PF01425">
    <property type="entry name" value="Amidase"/>
    <property type="match status" value="1"/>
</dbReference>
<protein>
    <submittedName>
        <fullName evidence="3">Amidase</fullName>
    </submittedName>
</protein>
<evidence type="ECO:0000313" key="3">
    <source>
        <dbReference type="EMBL" id="OLF49868.1"/>
    </source>
</evidence>
<dbReference type="GO" id="GO:0003824">
    <property type="term" value="F:catalytic activity"/>
    <property type="evidence" value="ECO:0007669"/>
    <property type="project" value="InterPro"/>
</dbReference>
<dbReference type="InterPro" id="IPR023631">
    <property type="entry name" value="Amidase_dom"/>
</dbReference>
<dbReference type="InterPro" id="IPR000120">
    <property type="entry name" value="Amidase"/>
</dbReference>
<dbReference type="InterPro" id="IPR036928">
    <property type="entry name" value="AS_sf"/>
</dbReference>
<dbReference type="PROSITE" id="PS00571">
    <property type="entry name" value="AMIDASES"/>
    <property type="match status" value="1"/>
</dbReference>
<proteinExistence type="inferred from homology"/>
<dbReference type="NCBIfam" id="NF005099">
    <property type="entry name" value="PRK06529.1"/>
    <property type="match status" value="1"/>
</dbReference>
<comment type="caution">
    <text evidence="3">The sequence shown here is derived from an EMBL/GenBank/DDBJ whole genome shotgun (WGS) entry which is preliminary data.</text>
</comment>
<dbReference type="AlphaFoldDB" id="A0A1Q8EDJ0"/>
<gene>
    <name evidence="3" type="ORF">BU200_05080</name>
</gene>
<dbReference type="EMBL" id="MSJL01000018">
    <property type="protein sequence ID" value="OLF49868.1"/>
    <property type="molecule type" value="Genomic_DNA"/>
</dbReference>
<dbReference type="PANTHER" id="PTHR11895">
    <property type="entry name" value="TRANSAMIDASE"/>
    <property type="match status" value="1"/>
</dbReference>